<dbReference type="AlphaFoldDB" id="A0AAU9RRV7"/>
<evidence type="ECO:0000313" key="4">
    <source>
        <dbReference type="Proteomes" id="UP000836841"/>
    </source>
</evidence>
<organism evidence="3 4">
    <name type="scientific">Thlaspi arvense</name>
    <name type="common">Field penny-cress</name>
    <dbReference type="NCBI Taxonomy" id="13288"/>
    <lineage>
        <taxon>Eukaryota</taxon>
        <taxon>Viridiplantae</taxon>
        <taxon>Streptophyta</taxon>
        <taxon>Embryophyta</taxon>
        <taxon>Tracheophyta</taxon>
        <taxon>Spermatophyta</taxon>
        <taxon>Magnoliopsida</taxon>
        <taxon>eudicotyledons</taxon>
        <taxon>Gunneridae</taxon>
        <taxon>Pentapetalae</taxon>
        <taxon>rosids</taxon>
        <taxon>malvids</taxon>
        <taxon>Brassicales</taxon>
        <taxon>Brassicaceae</taxon>
        <taxon>Thlaspideae</taxon>
        <taxon>Thlaspi</taxon>
    </lineage>
</organism>
<dbReference type="PANTHER" id="PTHR34789:SF1">
    <property type="entry name" value="EXPRESSED PROTEIN"/>
    <property type="match status" value="1"/>
</dbReference>
<keyword evidence="2" id="KW-0732">Signal</keyword>
<evidence type="ECO:0000313" key="3">
    <source>
        <dbReference type="EMBL" id="CAH2047877.1"/>
    </source>
</evidence>
<feature type="chain" id="PRO_5043381427" evidence="2">
    <location>
        <begin position="22"/>
        <end position="156"/>
    </location>
</feature>
<proteinExistence type="predicted"/>
<dbReference type="PANTHER" id="PTHR34789">
    <property type="entry name" value="EXPRESSED PROTEIN"/>
    <property type="match status" value="1"/>
</dbReference>
<feature type="region of interest" description="Disordered" evidence="1">
    <location>
        <begin position="21"/>
        <end position="49"/>
    </location>
</feature>
<feature type="signal peptide" evidence="2">
    <location>
        <begin position="1"/>
        <end position="21"/>
    </location>
</feature>
<gene>
    <name evidence="3" type="ORF">TAV2_LOCUS5204</name>
</gene>
<name>A0AAU9RRV7_THLAR</name>
<evidence type="ECO:0000256" key="1">
    <source>
        <dbReference type="SAM" id="MobiDB-lite"/>
    </source>
</evidence>
<reference evidence="3 4" key="1">
    <citation type="submission" date="2022-03" db="EMBL/GenBank/DDBJ databases">
        <authorList>
            <person name="Nunn A."/>
            <person name="Chopra R."/>
            <person name="Nunn A."/>
            <person name="Contreras Garrido A."/>
        </authorList>
    </citation>
    <scope>NUCLEOTIDE SEQUENCE [LARGE SCALE GENOMIC DNA]</scope>
</reference>
<sequence length="156" mass="16030">MTTKLNLLLTILLLTLTFSQSRPTRPEPLSDQLKKNSKGNSNKNDKGYGSPGGHFELGPGCSVGIGNGGSYAVASGCNLPGSGPGGSYAVTSGEYRKGSVVRPSLVCKEKGHCYKKKLTCPAKCFTSFNISGSGFGGGGGGGGCSFDCKKCEVNCF</sequence>
<protein>
    <submittedName>
        <fullName evidence="3">Uncharacterized protein</fullName>
    </submittedName>
</protein>
<dbReference type="EMBL" id="OU466858">
    <property type="protein sequence ID" value="CAH2047877.1"/>
    <property type="molecule type" value="Genomic_DNA"/>
</dbReference>
<keyword evidence="4" id="KW-1185">Reference proteome</keyword>
<dbReference type="Proteomes" id="UP000836841">
    <property type="component" value="Chromosome 2"/>
</dbReference>
<accession>A0AAU9RRV7</accession>
<evidence type="ECO:0000256" key="2">
    <source>
        <dbReference type="SAM" id="SignalP"/>
    </source>
</evidence>